<dbReference type="KEGG" id="edi:EDI_204760"/>
<dbReference type="eggNOG" id="ENOG502RFA3">
    <property type="taxonomic scope" value="Eukaryota"/>
</dbReference>
<dbReference type="OMA" id="DGECADS"/>
<keyword evidence="2" id="KW-1185">Reference proteome</keyword>
<name>B0E826_ENTDS</name>
<proteinExistence type="predicted"/>
<evidence type="ECO:0000313" key="1">
    <source>
        <dbReference type="EMBL" id="EDR29314.1"/>
    </source>
</evidence>
<dbReference type="Proteomes" id="UP000008076">
    <property type="component" value="Unassembled WGS sequence"/>
</dbReference>
<dbReference type="GeneID" id="5879440"/>
<evidence type="ECO:0000313" key="2">
    <source>
        <dbReference type="Proteomes" id="UP000008076"/>
    </source>
</evidence>
<accession>B0E826</accession>
<dbReference type="EMBL" id="DS548104">
    <property type="protein sequence ID" value="EDR29314.1"/>
    <property type="molecule type" value="Genomic_DNA"/>
</dbReference>
<gene>
    <name evidence="1" type="ORF">EDI_204760</name>
</gene>
<dbReference type="VEuPathDB" id="AmoebaDB:EDI_204760"/>
<reference evidence="2" key="1">
    <citation type="submission" date="2007-12" db="EMBL/GenBank/DDBJ databases">
        <title>Annotation of Entamoeba dispar SAW760.</title>
        <authorList>
            <person name="Lorenzi H."/>
            <person name="Inman J."/>
            <person name="Schobel S."/>
            <person name="Amedeo P."/>
            <person name="Caler E."/>
        </authorList>
    </citation>
    <scope>NUCLEOTIDE SEQUENCE [LARGE SCALE GENOMIC DNA]</scope>
    <source>
        <strain evidence="2">ATCC PRA-260 / SAW760</strain>
    </source>
</reference>
<dbReference type="OrthoDB" id="32502at2759"/>
<dbReference type="RefSeq" id="XP_001734517.1">
    <property type="nucleotide sequence ID" value="XM_001734465.1"/>
</dbReference>
<protein>
    <submittedName>
        <fullName evidence="1">Uncharacterized protein</fullName>
    </submittedName>
</protein>
<organism evidence="2">
    <name type="scientific">Entamoeba dispar (strain ATCC PRA-260 / SAW760)</name>
    <dbReference type="NCBI Taxonomy" id="370354"/>
    <lineage>
        <taxon>Eukaryota</taxon>
        <taxon>Amoebozoa</taxon>
        <taxon>Evosea</taxon>
        <taxon>Archamoebae</taxon>
        <taxon>Mastigamoebida</taxon>
        <taxon>Entamoebidae</taxon>
        <taxon>Entamoeba</taxon>
    </lineage>
</organism>
<sequence>MRPTETPKNPDTTETTNVAEGETTIYHIKYFTDAKCTTAVEDNQDVTVTKMETKPENTVITMVLSEATEEEPTDQVTDEARNTYTQYVVAGVCVDSKIFVKAQFGVGQHKCTAENTDIGDLEAIITDKYNEITCTVEKVTVDESKVFTKDNTAAIQVVQKVENTYTIADNAEVIEMTSATEGAVFKCKTAEDKTTCTKKGDILVIDVDKKIADGSICKDGECADSNGKVYFFSKCESKKKFLIVGGFFQQFEYSDDECKNVKSLAITSTSSNSRIKVNEVEYSVSYTKIEQVETVYNKVSDIEYKTYKVGGCDKTGESTSKFVAKTSDNIYVIEKSTDNSCGTPETNEIEVIAEATKEVPVEGATVVRIESDASCSVVEVNEAVFSTSIKLDTCNDNIKYVIADDAVVKYTYADADKCKTNTEGTADENKYACGSCVDSVKTICPSNTPDNTNPSSDKSSSNNNNDDAAPSMFIAIAAVIAFFFF</sequence>
<dbReference type="AlphaFoldDB" id="B0E826"/>